<dbReference type="KEGG" id="nce:NCER_102421"/>
<evidence type="ECO:0000313" key="1">
    <source>
        <dbReference type="EMBL" id="EEQ81252.1"/>
    </source>
</evidence>
<proteinExistence type="predicted"/>
<dbReference type="VEuPathDB" id="MicrosporidiaDB:NCER_102421"/>
<dbReference type="EMBL" id="ACOL01001347">
    <property type="protein sequence ID" value="EEQ81252.1"/>
    <property type="molecule type" value="Genomic_DNA"/>
</dbReference>
<dbReference type="InParanoid" id="C4VC00"/>
<reference evidence="1 2" key="1">
    <citation type="journal article" date="2009" name="PLoS Pathog.">
        <title>Genomic analyses of the microsporidian Nosema ceranae, an emergent pathogen of honey bees.</title>
        <authorList>
            <person name="Cornman R.S."/>
            <person name="Chen Y.P."/>
            <person name="Schatz M.C."/>
            <person name="Street C."/>
            <person name="Zhao Y."/>
            <person name="Desany B."/>
            <person name="Egholm M."/>
            <person name="Hutchison S."/>
            <person name="Pettis J.S."/>
            <person name="Lipkin W.I."/>
            <person name="Evans J.D."/>
        </authorList>
    </citation>
    <scope>NUCLEOTIDE SEQUENCE [LARGE SCALE GENOMIC DNA]</scope>
    <source>
        <strain evidence="1 2">BRL01</strain>
    </source>
</reference>
<gene>
    <name evidence="1" type="ORF">NCER_102421</name>
</gene>
<accession>C4VC00</accession>
<comment type="caution">
    <text evidence="1">The sequence shown here is derived from an EMBL/GenBank/DDBJ whole genome shotgun (WGS) entry which is preliminary data.</text>
</comment>
<dbReference type="Proteomes" id="UP000009082">
    <property type="component" value="Unassembled WGS sequence"/>
</dbReference>
<protein>
    <submittedName>
        <fullName evidence="1">Uncharacterized protein</fullName>
    </submittedName>
</protein>
<dbReference type="HOGENOM" id="CLU_1907271_0_0_1"/>
<name>C4VC00_VAIC1</name>
<evidence type="ECO:0000313" key="2">
    <source>
        <dbReference type="Proteomes" id="UP000009082"/>
    </source>
</evidence>
<dbReference type="AlphaFoldDB" id="C4VC00"/>
<sequence length="133" mass="15073">MLRKIRITFSSVSIYCRSITIYLVQKIVTVSLSLLSTRCNTTRLSALLTAKTIQTPSTGYPLLNFCFLNLLSSTSTIELLFLKAFRFLTFLNVLLKVYLQTFDILFIKYTGTCLSHKLRISVIASTALIIFKS</sequence>
<organism evidence="1 2">
    <name type="scientific">Vairimorpha ceranae (strain BRL01)</name>
    <name type="common">Microsporidian parasite</name>
    <name type="synonym">Nosema ceranae</name>
    <dbReference type="NCBI Taxonomy" id="578460"/>
    <lineage>
        <taxon>Eukaryota</taxon>
        <taxon>Fungi</taxon>
        <taxon>Fungi incertae sedis</taxon>
        <taxon>Microsporidia</taxon>
        <taxon>Nosematidae</taxon>
        <taxon>Vairimorpha</taxon>
    </lineage>
</organism>